<evidence type="ECO:0000256" key="6">
    <source>
        <dbReference type="ARBA" id="ARBA00020337"/>
    </source>
</evidence>
<dbReference type="PANTHER" id="PTHR11054:SF0">
    <property type="entry name" value="6-PHOSPHOGLUCONOLACTONASE"/>
    <property type="match status" value="1"/>
</dbReference>
<dbReference type="InterPro" id="IPR005900">
    <property type="entry name" value="6-phosphogluconolactonase_DevB"/>
</dbReference>
<evidence type="ECO:0000256" key="1">
    <source>
        <dbReference type="ARBA" id="ARBA00000832"/>
    </source>
</evidence>
<dbReference type="HOGENOM" id="CLU_053947_2_1_5"/>
<dbReference type="GO" id="GO:0006098">
    <property type="term" value="P:pentose-phosphate shunt"/>
    <property type="evidence" value="ECO:0007669"/>
    <property type="project" value="UniProtKB-UniPathway"/>
</dbReference>
<dbReference type="STRING" id="311402.Avi_0797"/>
<gene>
    <name evidence="7 9" type="primary">pgl</name>
    <name evidence="9" type="ordered locus">Avi_0797</name>
</gene>
<dbReference type="EC" id="3.1.1.31" evidence="5 7"/>
<feature type="domain" description="Glucosamine/galactosamine-6-phosphate isomerase" evidence="8">
    <location>
        <begin position="18"/>
        <end position="229"/>
    </location>
</feature>
<dbReference type="InterPro" id="IPR039104">
    <property type="entry name" value="6PGL"/>
</dbReference>
<dbReference type="EMBL" id="CP000633">
    <property type="protein sequence ID" value="ACM35566.1"/>
    <property type="molecule type" value="Genomic_DNA"/>
</dbReference>
<accession>B9JRU0</accession>
<dbReference type="Gene3D" id="3.40.50.1360">
    <property type="match status" value="1"/>
</dbReference>
<name>B9JRU0_ALLAM</name>
<dbReference type="Pfam" id="PF01182">
    <property type="entry name" value="Glucosamine_iso"/>
    <property type="match status" value="1"/>
</dbReference>
<dbReference type="Proteomes" id="UP000001596">
    <property type="component" value="Chromosome 1"/>
</dbReference>
<dbReference type="SUPFAM" id="SSF100950">
    <property type="entry name" value="NagB/RpiA/CoA transferase-like"/>
    <property type="match status" value="1"/>
</dbReference>
<sequence>MTEGIGIMAHTLHSFDTGAALATALADRVAAALMEAITASGAASLAVSGGSTPKAFFEALSQKELDWDKVSVTLVDERFVPEDNPRSNHLLVATHLLKNQAAEAEFVPLYAPEETIEAAAAVASDAVSDLGTPLDVVILGMGTDGHTASFFPGGDNLEDALDLTLPPRVITMQAPGAGEPRLTLSFSSLADAGLLIVHIEGAEKQAVLDKALAGTDETEMPVRAVLARAETPVDIYWAP</sequence>
<comment type="function">
    <text evidence="2 7">Hydrolysis of 6-phosphogluconolactone to 6-phosphogluconate.</text>
</comment>
<evidence type="ECO:0000256" key="5">
    <source>
        <dbReference type="ARBA" id="ARBA00013198"/>
    </source>
</evidence>
<dbReference type="CDD" id="cd01400">
    <property type="entry name" value="6PGL"/>
    <property type="match status" value="1"/>
</dbReference>
<reference evidence="9 10" key="1">
    <citation type="journal article" date="2009" name="J. Bacteriol.">
        <title>Genome sequences of three Agrobacterium biovars help elucidate the evolution of multichromosome genomes in bacteria.</title>
        <authorList>
            <person name="Slater S.C."/>
            <person name="Goldman B.S."/>
            <person name="Goodner B."/>
            <person name="Setubal J.C."/>
            <person name="Farrand S.K."/>
            <person name="Nester E.W."/>
            <person name="Burr T.J."/>
            <person name="Banta L."/>
            <person name="Dickerman A.W."/>
            <person name="Paulsen I."/>
            <person name="Otten L."/>
            <person name="Suen G."/>
            <person name="Welch R."/>
            <person name="Almeida N.F."/>
            <person name="Arnold F."/>
            <person name="Burton O.T."/>
            <person name="Du Z."/>
            <person name="Ewing A."/>
            <person name="Godsy E."/>
            <person name="Heisel S."/>
            <person name="Houmiel K.L."/>
            <person name="Jhaveri J."/>
            <person name="Lu J."/>
            <person name="Miller N.M."/>
            <person name="Norton S."/>
            <person name="Chen Q."/>
            <person name="Phoolcharoen W."/>
            <person name="Ohlin V."/>
            <person name="Ondrusek D."/>
            <person name="Pride N."/>
            <person name="Stricklin S.L."/>
            <person name="Sun J."/>
            <person name="Wheeler C."/>
            <person name="Wilson L."/>
            <person name="Zhu H."/>
            <person name="Wood D.W."/>
        </authorList>
    </citation>
    <scope>NUCLEOTIDE SEQUENCE [LARGE SCALE GENOMIC DNA]</scope>
    <source>
        <strain evidence="10">S4 / ATCC BAA-846</strain>
    </source>
</reference>
<organism evidence="9 10">
    <name type="scientific">Allorhizobium ampelinum (strain ATCC BAA-846 / DSM 112012 / S4)</name>
    <name type="common">Agrobacterium vitis (strain S4)</name>
    <dbReference type="NCBI Taxonomy" id="311402"/>
    <lineage>
        <taxon>Bacteria</taxon>
        <taxon>Pseudomonadati</taxon>
        <taxon>Pseudomonadota</taxon>
        <taxon>Alphaproteobacteria</taxon>
        <taxon>Hyphomicrobiales</taxon>
        <taxon>Rhizobiaceae</taxon>
        <taxon>Rhizobium/Agrobacterium group</taxon>
        <taxon>Allorhizobium</taxon>
        <taxon>Allorhizobium ampelinum</taxon>
    </lineage>
</organism>
<dbReference type="KEGG" id="avi:Avi_0797"/>
<proteinExistence type="inferred from homology"/>
<dbReference type="UniPathway" id="UPA00115">
    <property type="reaction ID" value="UER00409"/>
</dbReference>
<comment type="catalytic activity">
    <reaction evidence="1 7">
        <text>6-phospho-D-glucono-1,5-lactone + H2O = 6-phospho-D-gluconate + H(+)</text>
        <dbReference type="Rhea" id="RHEA:12556"/>
        <dbReference type="ChEBI" id="CHEBI:15377"/>
        <dbReference type="ChEBI" id="CHEBI:15378"/>
        <dbReference type="ChEBI" id="CHEBI:57955"/>
        <dbReference type="ChEBI" id="CHEBI:58759"/>
        <dbReference type="EC" id="3.1.1.31"/>
    </reaction>
</comment>
<dbReference type="InterPro" id="IPR037171">
    <property type="entry name" value="NagB/RpiA_transferase-like"/>
</dbReference>
<dbReference type="InterPro" id="IPR006148">
    <property type="entry name" value="Glc/Gal-6P_isomerase"/>
</dbReference>
<dbReference type="GO" id="GO:0017057">
    <property type="term" value="F:6-phosphogluconolactonase activity"/>
    <property type="evidence" value="ECO:0007669"/>
    <property type="project" value="UniProtKB-UniRule"/>
</dbReference>
<dbReference type="PANTHER" id="PTHR11054">
    <property type="entry name" value="6-PHOSPHOGLUCONOLACTONASE"/>
    <property type="match status" value="1"/>
</dbReference>
<dbReference type="GO" id="GO:0005975">
    <property type="term" value="P:carbohydrate metabolic process"/>
    <property type="evidence" value="ECO:0007669"/>
    <property type="project" value="UniProtKB-UniRule"/>
</dbReference>
<evidence type="ECO:0000256" key="3">
    <source>
        <dbReference type="ARBA" id="ARBA00004961"/>
    </source>
</evidence>
<evidence type="ECO:0000256" key="4">
    <source>
        <dbReference type="ARBA" id="ARBA00010662"/>
    </source>
</evidence>
<evidence type="ECO:0000259" key="8">
    <source>
        <dbReference type="Pfam" id="PF01182"/>
    </source>
</evidence>
<evidence type="ECO:0000313" key="10">
    <source>
        <dbReference type="Proteomes" id="UP000001596"/>
    </source>
</evidence>
<evidence type="ECO:0000256" key="7">
    <source>
        <dbReference type="RuleBase" id="RU365095"/>
    </source>
</evidence>
<dbReference type="eggNOG" id="COG0363">
    <property type="taxonomic scope" value="Bacteria"/>
</dbReference>
<evidence type="ECO:0000256" key="2">
    <source>
        <dbReference type="ARBA" id="ARBA00002681"/>
    </source>
</evidence>
<evidence type="ECO:0000313" key="9">
    <source>
        <dbReference type="EMBL" id="ACM35566.1"/>
    </source>
</evidence>
<keyword evidence="10" id="KW-1185">Reference proteome</keyword>
<dbReference type="NCBIfam" id="TIGR01198">
    <property type="entry name" value="pgl"/>
    <property type="match status" value="1"/>
</dbReference>
<keyword evidence="7" id="KW-0378">Hydrolase</keyword>
<dbReference type="AlphaFoldDB" id="B9JRU0"/>
<comment type="pathway">
    <text evidence="3 7">Carbohydrate degradation; pentose phosphate pathway; D-ribulose 5-phosphate from D-glucose 6-phosphate (oxidative stage): step 2/3.</text>
</comment>
<comment type="similarity">
    <text evidence="4 7">Belongs to the glucosamine/galactosamine-6-phosphate isomerase family. 6-phosphogluconolactonase subfamily.</text>
</comment>
<protein>
    <recommendedName>
        <fullName evidence="6 7">6-phosphogluconolactonase</fullName>
        <shortName evidence="7">6PGL</shortName>
        <ecNumber evidence="5 7">3.1.1.31</ecNumber>
    </recommendedName>
</protein>